<evidence type="ECO:0000259" key="1">
    <source>
        <dbReference type="Pfam" id="PF00535"/>
    </source>
</evidence>
<dbReference type="CDD" id="cd00761">
    <property type="entry name" value="Glyco_tranf_GTA_type"/>
    <property type="match status" value="1"/>
</dbReference>
<dbReference type="GO" id="GO:0016740">
    <property type="term" value="F:transferase activity"/>
    <property type="evidence" value="ECO:0007669"/>
    <property type="project" value="UniProtKB-KW"/>
</dbReference>
<dbReference type="RefSeq" id="WP_193112772.1">
    <property type="nucleotide sequence ID" value="NZ_CP041165.1"/>
</dbReference>
<organism evidence="2 3">
    <name type="scientific">Sulfurimonas marina</name>
    <dbReference type="NCBI Taxonomy" id="2590551"/>
    <lineage>
        <taxon>Bacteria</taxon>
        <taxon>Pseudomonadati</taxon>
        <taxon>Campylobacterota</taxon>
        <taxon>Epsilonproteobacteria</taxon>
        <taxon>Campylobacterales</taxon>
        <taxon>Sulfurimonadaceae</taxon>
        <taxon>Sulfurimonas</taxon>
    </lineage>
</organism>
<dbReference type="InterPro" id="IPR050834">
    <property type="entry name" value="Glycosyltransf_2"/>
</dbReference>
<reference evidence="2 3" key="1">
    <citation type="submission" date="2019-06" db="EMBL/GenBank/DDBJ databases">
        <title>Sulfurimonas gotlandica sp. nov., a chemoautotrophic and psychrotolerant epsilonproteobacterium isolated from a pelagic redoxcline, and an emended description of the genus Sulfurimonas.</title>
        <authorList>
            <person name="Wang S."/>
            <person name="Jiang L."/>
            <person name="Shao Z."/>
        </authorList>
    </citation>
    <scope>NUCLEOTIDE SEQUENCE [LARGE SCALE GENOMIC DNA]</scope>
    <source>
        <strain evidence="2 3">B2</strain>
    </source>
</reference>
<accession>A0A7M1AVJ2</accession>
<dbReference type="PANTHER" id="PTHR43685:SF2">
    <property type="entry name" value="GLYCOSYLTRANSFERASE 2-LIKE DOMAIN-CONTAINING PROTEIN"/>
    <property type="match status" value="1"/>
</dbReference>
<dbReference type="Gene3D" id="3.90.550.10">
    <property type="entry name" value="Spore Coat Polysaccharide Biosynthesis Protein SpsA, Chain A"/>
    <property type="match status" value="1"/>
</dbReference>
<dbReference type="SUPFAM" id="SSF53448">
    <property type="entry name" value="Nucleotide-diphospho-sugar transferases"/>
    <property type="match status" value="1"/>
</dbReference>
<sequence>MENKIMISIVIPCFNSEKTITRTLLSVASQSYKNYEVVIIDDGSTDRTKKLIEDFFEIYDLNYKYIYQENRGPSKARNLGVSNAVGDYIAFLDSDDTWHKDKLSIQMKLIKENNLNFLGSTYQYSEFNYNENSNIVLKRFTFQELLIKTQFSTPGVVIKKELFLNLGGFDTHMKYSEDNDLWLRASLITDLYLIVEPKLVRLHKRAYGDSGLSGNMFGMYKGELFSLKKFWKQGNLKSLNYVFLIIFITMKLIRRVVKNFLGKN</sequence>
<dbReference type="EMBL" id="CP041165">
    <property type="protein sequence ID" value="QOP41457.1"/>
    <property type="molecule type" value="Genomic_DNA"/>
</dbReference>
<dbReference type="InterPro" id="IPR001173">
    <property type="entry name" value="Glyco_trans_2-like"/>
</dbReference>
<keyword evidence="3" id="KW-1185">Reference proteome</keyword>
<gene>
    <name evidence="2" type="ORF">FJR03_06745</name>
</gene>
<name>A0A7M1AVJ2_9BACT</name>
<feature type="domain" description="Glycosyltransferase 2-like" evidence="1">
    <location>
        <begin position="8"/>
        <end position="140"/>
    </location>
</feature>
<dbReference type="KEGG" id="smax:FJR03_06745"/>
<dbReference type="AlphaFoldDB" id="A0A7M1AVJ2"/>
<proteinExistence type="predicted"/>
<dbReference type="PANTHER" id="PTHR43685">
    <property type="entry name" value="GLYCOSYLTRANSFERASE"/>
    <property type="match status" value="1"/>
</dbReference>
<dbReference type="Pfam" id="PF00535">
    <property type="entry name" value="Glycos_transf_2"/>
    <property type="match status" value="1"/>
</dbReference>
<dbReference type="InterPro" id="IPR029044">
    <property type="entry name" value="Nucleotide-diphossugar_trans"/>
</dbReference>
<dbReference type="Proteomes" id="UP000593910">
    <property type="component" value="Chromosome"/>
</dbReference>
<evidence type="ECO:0000313" key="3">
    <source>
        <dbReference type="Proteomes" id="UP000593910"/>
    </source>
</evidence>
<evidence type="ECO:0000313" key="2">
    <source>
        <dbReference type="EMBL" id="QOP41457.1"/>
    </source>
</evidence>
<protein>
    <submittedName>
        <fullName evidence="2">Glycosyltransferase family 2 protein</fullName>
    </submittedName>
</protein>
<keyword evidence="2" id="KW-0808">Transferase</keyword>